<evidence type="ECO:0000313" key="5">
    <source>
        <dbReference type="Proteomes" id="UP001236507"/>
    </source>
</evidence>
<dbReference type="GO" id="GO:0004519">
    <property type="term" value="F:endonuclease activity"/>
    <property type="evidence" value="ECO:0007669"/>
    <property type="project" value="UniProtKB-KW"/>
</dbReference>
<evidence type="ECO:0000259" key="3">
    <source>
        <dbReference type="SMART" id="SM00892"/>
    </source>
</evidence>
<dbReference type="Pfam" id="PF01223">
    <property type="entry name" value="Endonuclease_NS"/>
    <property type="match status" value="1"/>
</dbReference>
<feature type="domain" description="ENPP1-3/EXOG-like endonuclease/phosphodiesterase" evidence="2">
    <location>
        <begin position="261"/>
        <end position="472"/>
    </location>
</feature>
<dbReference type="PANTHER" id="PTHR13966:SF5">
    <property type="entry name" value="ENDONUCLEASE G, MITOCHONDRIAL"/>
    <property type="match status" value="1"/>
</dbReference>
<evidence type="ECO:0000256" key="1">
    <source>
        <dbReference type="SAM" id="MobiDB-lite"/>
    </source>
</evidence>
<evidence type="ECO:0000313" key="4">
    <source>
        <dbReference type="EMBL" id="MDI9860660.1"/>
    </source>
</evidence>
<proteinExistence type="predicted"/>
<reference evidence="4 5" key="1">
    <citation type="submission" date="2023-05" db="EMBL/GenBank/DDBJ databases">
        <title>Novel species of genus Flectobacillus isolated from stream in China.</title>
        <authorList>
            <person name="Lu H."/>
        </authorList>
    </citation>
    <scope>NUCLEOTIDE SEQUENCE [LARGE SCALE GENOMIC DNA]</scope>
    <source>
        <strain evidence="4 5">KCTC 42575</strain>
    </source>
</reference>
<dbReference type="Gene3D" id="3.40.570.10">
    <property type="entry name" value="Extracellular Endonuclease, subunit A"/>
    <property type="match status" value="1"/>
</dbReference>
<feature type="compositionally biased region" description="Pro residues" evidence="1">
    <location>
        <begin position="206"/>
        <end position="228"/>
    </location>
</feature>
<keyword evidence="4" id="KW-0378">Hydrolase</keyword>
<name>A0ABT6YAR6_9BACT</name>
<dbReference type="SMART" id="SM00892">
    <property type="entry name" value="Endonuclease_NS"/>
    <property type="match status" value="1"/>
</dbReference>
<protein>
    <submittedName>
        <fullName evidence="4">DNA/RNA non-specific endonuclease</fullName>
    </submittedName>
</protein>
<organism evidence="4 5">
    <name type="scientific">Flectobacillus roseus</name>
    <dbReference type="NCBI Taxonomy" id="502259"/>
    <lineage>
        <taxon>Bacteria</taxon>
        <taxon>Pseudomonadati</taxon>
        <taxon>Bacteroidota</taxon>
        <taxon>Cytophagia</taxon>
        <taxon>Cytophagales</taxon>
        <taxon>Flectobacillaceae</taxon>
        <taxon>Flectobacillus</taxon>
    </lineage>
</organism>
<keyword evidence="4" id="KW-0540">Nuclease</keyword>
<dbReference type="InterPro" id="IPR040255">
    <property type="entry name" value="Non-specific_endonuclease"/>
</dbReference>
<dbReference type="EMBL" id="JASHIF010000012">
    <property type="protein sequence ID" value="MDI9860660.1"/>
    <property type="molecule type" value="Genomic_DNA"/>
</dbReference>
<feature type="domain" description="DNA/RNA non-specific endonuclease/pyrophosphatase/phosphodiesterase" evidence="3">
    <location>
        <begin position="260"/>
        <end position="472"/>
    </location>
</feature>
<dbReference type="SUPFAM" id="SSF54060">
    <property type="entry name" value="His-Me finger endonucleases"/>
    <property type="match status" value="1"/>
</dbReference>
<keyword evidence="5" id="KW-1185">Reference proteome</keyword>
<keyword evidence="4" id="KW-0255">Endonuclease</keyword>
<dbReference type="RefSeq" id="WP_283345296.1">
    <property type="nucleotide sequence ID" value="NZ_JASHIF010000012.1"/>
</dbReference>
<dbReference type="InterPro" id="IPR044925">
    <property type="entry name" value="His-Me_finger_sf"/>
</dbReference>
<evidence type="ECO:0000259" key="2">
    <source>
        <dbReference type="SMART" id="SM00477"/>
    </source>
</evidence>
<dbReference type="InterPro" id="IPR020821">
    <property type="entry name" value="ENPP1-3/EXOG-like_nuc-like"/>
</dbReference>
<dbReference type="CDD" id="cd00091">
    <property type="entry name" value="NUC"/>
    <property type="match status" value="1"/>
</dbReference>
<dbReference type="Proteomes" id="UP001236507">
    <property type="component" value="Unassembled WGS sequence"/>
</dbReference>
<feature type="region of interest" description="Disordered" evidence="1">
    <location>
        <begin position="292"/>
        <end position="335"/>
    </location>
</feature>
<dbReference type="InterPro" id="IPR001604">
    <property type="entry name" value="Endo_G_ENPP1-like_dom"/>
</dbReference>
<dbReference type="PROSITE" id="PS51257">
    <property type="entry name" value="PROKAR_LIPOPROTEIN"/>
    <property type="match status" value="1"/>
</dbReference>
<dbReference type="PANTHER" id="PTHR13966">
    <property type="entry name" value="ENDONUCLEASE RELATED"/>
    <property type="match status" value="1"/>
</dbReference>
<feature type="region of interest" description="Disordered" evidence="1">
    <location>
        <begin position="200"/>
        <end position="243"/>
    </location>
</feature>
<feature type="compositionally biased region" description="Basic and acidic residues" evidence="1">
    <location>
        <begin position="313"/>
        <end position="333"/>
    </location>
</feature>
<accession>A0ABT6YAR6</accession>
<gene>
    <name evidence="4" type="ORF">QM524_15700</name>
</gene>
<dbReference type="SMART" id="SM00477">
    <property type="entry name" value="NUC"/>
    <property type="match status" value="1"/>
</dbReference>
<comment type="caution">
    <text evidence="4">The sequence shown here is derived from an EMBL/GenBank/DDBJ whole genome shotgun (WGS) entry which is preliminary data.</text>
</comment>
<dbReference type="InterPro" id="IPR044929">
    <property type="entry name" value="DNA/RNA_non-sp_Endonuclease_sf"/>
</dbReference>
<sequence>MKTHFQSLFKNLTIFIASSWLFYSCVSVYTPNNTNTNTNTNTNKTTNVVKVVSNFPENFDQVSKNKYETATITTNSGDWYFENAMMGSTDNDIKNGAKAIRIKEDGLVRFDTDLTSGIYQIKLKAGLYQSDKTAAFEVRISTNRGNTWNKIGNTITLADKFLKDFTFTVNTTIPTRFEIVKVDGTSGRLNIDDVSVSAYSGSVTPTPNPSPTPTPTPNPSPKPNPKPAPNNVATKDNNLLLGNPSNAISNTSYSNNFLMLKNSYALSYNKSKATANWVSWHVSAAWKGDAQRQNDFRPDSSLPQGWSAVNTRDYTDSGFDRGHICPSDDRDGSVEENQETFLMTNMMPQAPDNNRGVWKNLEEYGRRLVEQGYELYVIAGPYGQGGSGSNGEAQTIGNKNTIVVPKSVWKIIVVLPVGQNDLYRIGTDTRVIAVNIPNTNQAGATNWRDYRVSVDALEKLTGFDFLSDVPKDIQSVIEAKVDNN</sequence>
<feature type="compositionally biased region" description="Polar residues" evidence="1">
    <location>
        <begin position="301"/>
        <end position="312"/>
    </location>
</feature>